<protein>
    <recommendedName>
        <fullName evidence="4">Enhancer of mRNA-decapping protein 4</fullName>
    </recommendedName>
</protein>
<feature type="compositionally biased region" description="Polar residues" evidence="11">
    <location>
        <begin position="813"/>
        <end position="822"/>
    </location>
</feature>
<dbReference type="Pfam" id="PF16529">
    <property type="entry name" value="Ge1_WD40"/>
    <property type="match status" value="1"/>
</dbReference>
<dbReference type="FunFam" id="1.10.220.100:FF:000001">
    <property type="entry name" value="Enhancer of mRNA-decapping protein 4"/>
    <property type="match status" value="1"/>
</dbReference>
<feature type="domain" description="Enhancer of mRNA-decapping protein 4 WD40 repeat region" evidence="12">
    <location>
        <begin position="111"/>
        <end position="444"/>
    </location>
</feature>
<evidence type="ECO:0000313" key="15">
    <source>
        <dbReference type="Proteomes" id="UP001557470"/>
    </source>
</evidence>
<dbReference type="PANTHER" id="PTHR15598:SF5">
    <property type="entry name" value="ENHANCER OF MRNA-DECAPPING PROTEIN 4"/>
    <property type="match status" value="1"/>
</dbReference>
<gene>
    <name evidence="14" type="ORF">UPYG_G00263040</name>
</gene>
<dbReference type="InterPro" id="IPR015943">
    <property type="entry name" value="WD40/YVTN_repeat-like_dom_sf"/>
</dbReference>
<name>A0ABD0WEE6_UMBPY</name>
<dbReference type="Proteomes" id="UP001557470">
    <property type="component" value="Unassembled WGS sequence"/>
</dbReference>
<evidence type="ECO:0000256" key="5">
    <source>
        <dbReference type="ARBA" id="ARBA00022490"/>
    </source>
</evidence>
<feature type="repeat" description="WD" evidence="10">
    <location>
        <begin position="289"/>
        <end position="322"/>
    </location>
</feature>
<keyword evidence="9" id="KW-0539">Nucleus</keyword>
<dbReference type="PROSITE" id="PS50082">
    <property type="entry name" value="WD_REPEATS_2"/>
    <property type="match status" value="1"/>
</dbReference>
<dbReference type="InterPro" id="IPR032401">
    <property type="entry name" value="EDC4_WD40"/>
</dbReference>
<dbReference type="FunFam" id="2.130.10.10:FF:000138">
    <property type="entry name" value="Enhancer of mRNA-decapping protein 4"/>
    <property type="match status" value="1"/>
</dbReference>
<dbReference type="GO" id="GO:0005634">
    <property type="term" value="C:nucleus"/>
    <property type="evidence" value="ECO:0007669"/>
    <property type="project" value="UniProtKB-SubCell"/>
</dbReference>
<dbReference type="PANTHER" id="PTHR15598">
    <property type="entry name" value="ENHANCER OF MRNA-DECAPPING PROTEIN 4"/>
    <property type="match status" value="1"/>
</dbReference>
<comment type="caution">
    <text evidence="14">The sequence shown here is derived from an EMBL/GenBank/DDBJ whole genome shotgun (WGS) entry which is preliminary data.</text>
</comment>
<dbReference type="InterPro" id="IPR045152">
    <property type="entry name" value="EDC4-like"/>
</dbReference>
<dbReference type="SMART" id="SM00320">
    <property type="entry name" value="WD40"/>
    <property type="match status" value="3"/>
</dbReference>
<evidence type="ECO:0000259" key="12">
    <source>
        <dbReference type="Pfam" id="PF16529"/>
    </source>
</evidence>
<keyword evidence="7" id="KW-0677">Repeat</keyword>
<feature type="domain" description="Enhancer of mRNA-decapping protein 4 C-terminal" evidence="13">
    <location>
        <begin position="1283"/>
        <end position="1403"/>
    </location>
</feature>
<accession>A0ABD0WEE6</accession>
<comment type="similarity">
    <text evidence="3">Belongs to the WD repeat EDC4 family.</text>
</comment>
<keyword evidence="15" id="KW-1185">Reference proteome</keyword>
<reference evidence="14 15" key="1">
    <citation type="submission" date="2024-06" db="EMBL/GenBank/DDBJ databases">
        <authorList>
            <person name="Pan Q."/>
            <person name="Wen M."/>
            <person name="Jouanno E."/>
            <person name="Zahm M."/>
            <person name="Klopp C."/>
            <person name="Cabau C."/>
            <person name="Louis A."/>
            <person name="Berthelot C."/>
            <person name="Parey E."/>
            <person name="Roest Crollius H."/>
            <person name="Montfort J."/>
            <person name="Robinson-Rechavi M."/>
            <person name="Bouchez O."/>
            <person name="Lampietro C."/>
            <person name="Lopez Roques C."/>
            <person name="Donnadieu C."/>
            <person name="Postlethwait J."/>
            <person name="Bobe J."/>
            <person name="Verreycken H."/>
            <person name="Guiguen Y."/>
        </authorList>
    </citation>
    <scope>NUCLEOTIDE SEQUENCE [LARGE SCALE GENOMIC DNA]</scope>
    <source>
        <strain evidence="14">Up_M1</strain>
        <tissue evidence="14">Testis</tissue>
    </source>
</reference>
<comment type="subcellular location">
    <subcellularLocation>
        <location evidence="2">Cytoplasm</location>
        <location evidence="2">P-body</location>
    </subcellularLocation>
    <subcellularLocation>
        <location evidence="1">Nucleus</location>
    </subcellularLocation>
</comment>
<evidence type="ECO:0000256" key="3">
    <source>
        <dbReference type="ARBA" id="ARBA00009639"/>
    </source>
</evidence>
<keyword evidence="5" id="KW-0963">Cytoplasm</keyword>
<sequence>MASNSNIDIEDATQHLRDMLKLDRPGNNVDSSPCENQRKISFNGELNGLLGVGDRSTMAESTGPISQTTNTQECQIICLSGDDGSTCVPITSNNVEIVASRDSSIDSKARGSNKVKIQPVAKYDWEHKYYYGNLIAVSNSYLAYAIRGANNQAMIRVLSLVSAERTLLKGFTGAVTDLAFAHLDSALLGCVDEAGNLFIWKLTCHSSKIHDQVFVHIRRPEETPLNSNRRLIWCPYILDDSEEIPEEASQTLALLHEDRAEVWDLEILRCNNTTWPVDATDLKEGVITIKGHTERISEGALSPDGTVLATASHDGYVKFWQIYIEGQDQPSPLPGFFHRCLHEWQPHGGNPLSCLLFCDNHKKQDPDVPFWRFVITGAEHNRELKMWCTVSWSCLQTIRFSPDPLNSSVLPSLKASLDLSAECLILSDVQRKVLYVMELLQDQEKGRASFTAVSEFLLTHPVLSFGVQEVSHSRLRHTEVLPQDEESESMTAEGNQGQLESRSGIQIKLYCVHTKSLQDVQIWFQPNLGSDSSVFLPNSDSNDGYGFSDHLTDMSVEGLSSDKESGCGSQNDLCKIPSLPAPADFLSPSGTAAMPKLMTPDAFMTPSASVPASPGSSASSLTIVTAMSSNSESGTSDAPVCRGGEELAQSPQMCVESSSLNLSASSPRASSILISGLGDSMSVLPSPNPPLSLDPQVIEPMLIQHTSPTRARSPDVISSASTAMSQDIPEIASETLQRGLGVVSGADSRDPLAALHSDSMASAASALHHLSPRTQNSSDHVHLELGAGAAEESLLRNTPSLLENALSQENAATASCSDNNVSHPWPAAPDITRETRNSLRDNGLGDCSREEMKDRHMSSPYHRRTYHLTQNDSQDASAEQSDHDDEVASLASSSGNCGARSSHRLPAKEWKSSPRGSPKLKRKSKKDEGESSHASHVSHVAQSRQPEHHHHHQHQQMNPEVQEELLMLLRNQQRGLEELRQSQLELLQRVTGHMDAVQSSVIAHVEHVMVSQQEHEQRRMERILQEGHSRNQQLQDQLSQQLAQTFSNTLCSRLDKTLREEMKKTVPPTITKSLEPVTAQLSNTIAAKLTAVEAALKENVSKVVKSKNTTDAIGRAAAEAMHGPIQAAYKDAFQSIVLPVFERGCQSMFQQINDSFKQGTHEYIQQLETHVKNRKQREQETRDPMIGQLQQMIDTFQNTTDQLASTVTASVRTEVQHQLHMTVGNLQDSILTQVQRIVKGEVSMAMKEQQAAVTSSIMQAMRSAASTPVPTAHLDYQAQQASILQLLQQGQLNQAFQQALSASDLNLVLYVCDTMDSQQVFGQHPCPLIQPVLLSLIQQLSTNLATRSELKISYLEDAVMSLDHGDPVTRDHMSAVLSQVRQKLFQFLQQDPQSPLSKRARRLMMMLQGLVNH</sequence>
<dbReference type="PROSITE" id="PS50294">
    <property type="entry name" value="WD_REPEATS_REGION"/>
    <property type="match status" value="1"/>
</dbReference>
<dbReference type="EMBL" id="JAGEUA010000008">
    <property type="protein sequence ID" value="KAL0968150.1"/>
    <property type="molecule type" value="Genomic_DNA"/>
</dbReference>
<evidence type="ECO:0000256" key="2">
    <source>
        <dbReference type="ARBA" id="ARBA00004201"/>
    </source>
</evidence>
<feature type="compositionally biased region" description="Basic and acidic residues" evidence="11">
    <location>
        <begin position="847"/>
        <end position="857"/>
    </location>
</feature>
<evidence type="ECO:0000256" key="10">
    <source>
        <dbReference type="PROSITE-ProRule" id="PRU00221"/>
    </source>
</evidence>
<evidence type="ECO:0000256" key="9">
    <source>
        <dbReference type="ARBA" id="ARBA00023242"/>
    </source>
</evidence>
<evidence type="ECO:0000256" key="4">
    <source>
        <dbReference type="ARBA" id="ARBA00015762"/>
    </source>
</evidence>
<dbReference type="Gene3D" id="2.130.10.10">
    <property type="entry name" value="YVTN repeat-like/Quinoprotein amine dehydrogenase"/>
    <property type="match status" value="1"/>
</dbReference>
<dbReference type="InterPro" id="IPR001680">
    <property type="entry name" value="WD40_rpt"/>
</dbReference>
<keyword evidence="6 10" id="KW-0853">WD repeat</keyword>
<dbReference type="Gene3D" id="6.10.140.270">
    <property type="match status" value="1"/>
</dbReference>
<dbReference type="Gene3D" id="1.10.220.100">
    <property type="entry name" value="conserved c-terminal region of ge- 1"/>
    <property type="match status" value="1"/>
</dbReference>
<organism evidence="14 15">
    <name type="scientific">Umbra pygmaea</name>
    <name type="common">Eastern mudminnow</name>
    <dbReference type="NCBI Taxonomy" id="75934"/>
    <lineage>
        <taxon>Eukaryota</taxon>
        <taxon>Metazoa</taxon>
        <taxon>Chordata</taxon>
        <taxon>Craniata</taxon>
        <taxon>Vertebrata</taxon>
        <taxon>Euteleostomi</taxon>
        <taxon>Actinopterygii</taxon>
        <taxon>Neopterygii</taxon>
        <taxon>Teleostei</taxon>
        <taxon>Protacanthopterygii</taxon>
        <taxon>Esociformes</taxon>
        <taxon>Umbridae</taxon>
        <taxon>Umbra</taxon>
    </lineage>
</organism>
<dbReference type="InterPro" id="IPR044938">
    <property type="entry name" value="EDC4_C_sf"/>
</dbReference>
<keyword evidence="8" id="KW-0175">Coiled coil</keyword>
<evidence type="ECO:0000256" key="6">
    <source>
        <dbReference type="ARBA" id="ARBA00022574"/>
    </source>
</evidence>
<evidence type="ECO:0000256" key="8">
    <source>
        <dbReference type="ARBA" id="ARBA00023054"/>
    </source>
</evidence>
<evidence type="ECO:0000256" key="7">
    <source>
        <dbReference type="ARBA" id="ARBA00022737"/>
    </source>
</evidence>
<evidence type="ECO:0000259" key="13">
    <source>
        <dbReference type="Pfam" id="PF21289"/>
    </source>
</evidence>
<dbReference type="GO" id="GO:0000932">
    <property type="term" value="C:P-body"/>
    <property type="evidence" value="ECO:0007669"/>
    <property type="project" value="UniProtKB-SubCell"/>
</dbReference>
<evidence type="ECO:0000313" key="14">
    <source>
        <dbReference type="EMBL" id="KAL0968150.1"/>
    </source>
</evidence>
<evidence type="ECO:0000256" key="1">
    <source>
        <dbReference type="ARBA" id="ARBA00004123"/>
    </source>
</evidence>
<dbReference type="SUPFAM" id="SSF50978">
    <property type="entry name" value="WD40 repeat-like"/>
    <property type="match status" value="1"/>
</dbReference>
<dbReference type="InterPro" id="IPR036322">
    <property type="entry name" value="WD40_repeat_dom_sf"/>
</dbReference>
<feature type="region of interest" description="Disordered" evidence="11">
    <location>
        <begin position="813"/>
        <end position="959"/>
    </location>
</feature>
<dbReference type="InterPro" id="IPR049404">
    <property type="entry name" value="EDC4_C"/>
</dbReference>
<proteinExistence type="inferred from homology"/>
<evidence type="ECO:0000256" key="11">
    <source>
        <dbReference type="SAM" id="MobiDB-lite"/>
    </source>
</evidence>
<feature type="compositionally biased region" description="Polar residues" evidence="11">
    <location>
        <begin position="867"/>
        <end position="879"/>
    </location>
</feature>
<dbReference type="Pfam" id="PF21289">
    <property type="entry name" value="EDC4_C"/>
    <property type="match status" value="1"/>
</dbReference>